<protein>
    <submittedName>
        <fullName evidence="7">DNA mismatch repair protein MSH5</fullName>
    </submittedName>
</protein>
<dbReference type="InterPro" id="IPR027417">
    <property type="entry name" value="P-loop_NTPase"/>
</dbReference>
<proteinExistence type="inferred from homology"/>
<dbReference type="InterPro" id="IPR045076">
    <property type="entry name" value="MutS"/>
</dbReference>
<dbReference type="InterPro" id="IPR007696">
    <property type="entry name" value="DNA_mismatch_repair_MutS_core"/>
</dbReference>
<evidence type="ECO:0000256" key="3">
    <source>
        <dbReference type="ARBA" id="ARBA00022840"/>
    </source>
</evidence>
<dbReference type="SMART" id="SM00533">
    <property type="entry name" value="MUTSd"/>
    <property type="match status" value="1"/>
</dbReference>
<dbReference type="SUPFAM" id="SSF52540">
    <property type="entry name" value="P-loop containing nucleoside triphosphate hydrolases"/>
    <property type="match status" value="1"/>
</dbReference>
<evidence type="ECO:0000256" key="2">
    <source>
        <dbReference type="ARBA" id="ARBA00022741"/>
    </source>
</evidence>
<dbReference type="Proteomes" id="UP000827284">
    <property type="component" value="Unassembled WGS sequence"/>
</dbReference>
<dbReference type="GO" id="GO:0051026">
    <property type="term" value="P:chiasma assembly"/>
    <property type="evidence" value="ECO:0007669"/>
    <property type="project" value="TreeGrafter"/>
</dbReference>
<feature type="compositionally biased region" description="Basic and acidic residues" evidence="5">
    <location>
        <begin position="122"/>
        <end position="134"/>
    </location>
</feature>
<dbReference type="PANTHER" id="PTHR11361">
    <property type="entry name" value="DNA MISMATCH REPAIR PROTEIN MUTS FAMILY MEMBER"/>
    <property type="match status" value="1"/>
</dbReference>
<keyword evidence="4" id="KW-0238">DNA-binding</keyword>
<gene>
    <name evidence="7" type="ORF">EMPS_08465</name>
</gene>
<dbReference type="Pfam" id="PF00488">
    <property type="entry name" value="MutS_V"/>
    <property type="match status" value="1"/>
</dbReference>
<keyword evidence="3" id="KW-0067">ATP-binding</keyword>
<sequence>MLRDDPLLTFCSSLVSEDEQDQPTVGQNLNKSTSGSVDLGAAQGGGHATEEPRGTAIDSSIRATACASMESENRSPQAAPTSNRSWIEYHQNVCRPNSTISSSSKSATPGRDGTSGFYHYQKTLDRPDRVKESEVPPETTTLEQLAATVSNNWTQSRPNYHFSESQQNLSLAHEADWSSTDTGLGREIILAIHVRGRTLGCAYYDGQISKLLVMNDLTNCNPLEMIENVKVQLRPTLVLASSRADEALLYAIQFDPSSEETKIEVRPANEFSFGLAKSRLVSVSVYIHRTSRSVSSVSSNVGARESDDWPIHYSEMDGNAQREALLHLSNVIDLQSTESIHAKLSVKDLKDIGAFINDVVDFDESVNEGRCVVKHNVDEELDRMRQNYHGLDSFLSEIAKEISLTIPSEFTSTINVIYFPQLGYLITMPMNPNWKTEQDFILDGLCYQFSTETTVYYKNNAMRGNELKQLHLQAEWQFAYREIDILQSLQEHVLQYSQLLVTCSDLCAELDVLVSFAEVARVNNYRQPTMSDQNILRIVKGRHPLQELVVNSFVANDTELGADNRVMVLTGANSSGKSIYLKQVALITYMAHVGCFVPAESAFIGLTDKILTRLQTRETVSSMQSAFMTDLHQVTLAQRQATQRSLVILDEFGKGTAATDGAGMFAGVIEHYAKAQSDNQGNGPKVVATTHFHELLENQLLDLKLPISLFTMEVYQEPSGLEATFLFRVIPGKTPSSLGPACASMANMPVHVVQRGIYLSGLFRRYERVVPLLTGHDRSLQRMYEQLATMLMSLALPPPNLIESEVHELLEADEVAEGCWMQKEEPTMHCVEISKESVRGLRDSSRDGLIGTSVNPCPITNVTEVPSVVAGMKRKDTSADNGTGDEYAGGSETASTKWVPVSLVQKITELLDFVAKVNQKEQEEFDEMN</sequence>
<dbReference type="GO" id="GO:0005634">
    <property type="term" value="C:nucleus"/>
    <property type="evidence" value="ECO:0007669"/>
    <property type="project" value="TreeGrafter"/>
</dbReference>
<dbReference type="SUPFAM" id="SSF48334">
    <property type="entry name" value="DNA repair protein MutS, domain III"/>
    <property type="match status" value="1"/>
</dbReference>
<evidence type="ECO:0000313" key="8">
    <source>
        <dbReference type="Proteomes" id="UP000827284"/>
    </source>
</evidence>
<feature type="compositionally biased region" description="Polar residues" evidence="5">
    <location>
        <begin position="22"/>
        <end position="36"/>
    </location>
</feature>
<evidence type="ECO:0000259" key="6">
    <source>
        <dbReference type="PROSITE" id="PS00486"/>
    </source>
</evidence>
<comment type="similarity">
    <text evidence="1">Belongs to the DNA mismatch repair MutS family.</text>
</comment>
<dbReference type="AlphaFoldDB" id="A0A9P3LZ42"/>
<dbReference type="InterPro" id="IPR036187">
    <property type="entry name" value="DNA_mismatch_repair_MutS_sf"/>
</dbReference>
<feature type="region of interest" description="Disordered" evidence="5">
    <location>
        <begin position="14"/>
        <end position="84"/>
    </location>
</feature>
<dbReference type="InterPro" id="IPR000432">
    <property type="entry name" value="DNA_mismatch_repair_MutS_C"/>
</dbReference>
<accession>A0A9P3LZ42</accession>
<dbReference type="EMBL" id="BQFW01000012">
    <property type="protein sequence ID" value="GJJ76106.1"/>
    <property type="molecule type" value="Genomic_DNA"/>
</dbReference>
<evidence type="ECO:0000256" key="5">
    <source>
        <dbReference type="SAM" id="MobiDB-lite"/>
    </source>
</evidence>
<dbReference type="PROSITE" id="PS00486">
    <property type="entry name" value="DNA_MISMATCH_REPAIR_2"/>
    <property type="match status" value="1"/>
</dbReference>
<name>A0A9P3LZ42_9FUNG</name>
<comment type="caution">
    <text evidence="7">The sequence shown here is derived from an EMBL/GenBank/DDBJ whole genome shotgun (WGS) entry which is preliminary data.</text>
</comment>
<dbReference type="GO" id="GO:0006298">
    <property type="term" value="P:mismatch repair"/>
    <property type="evidence" value="ECO:0007669"/>
    <property type="project" value="InterPro"/>
</dbReference>
<dbReference type="CDD" id="cd03281">
    <property type="entry name" value="ABC_MSH5_euk"/>
    <property type="match status" value="1"/>
</dbReference>
<feature type="region of interest" description="Disordered" evidence="5">
    <location>
        <begin position="872"/>
        <end position="893"/>
    </location>
</feature>
<keyword evidence="2" id="KW-0547">Nucleotide-binding</keyword>
<dbReference type="Gene3D" id="3.40.50.300">
    <property type="entry name" value="P-loop containing nucleotide triphosphate hydrolases"/>
    <property type="match status" value="1"/>
</dbReference>
<dbReference type="OrthoDB" id="29596at2759"/>
<evidence type="ECO:0000313" key="7">
    <source>
        <dbReference type="EMBL" id="GJJ76106.1"/>
    </source>
</evidence>
<dbReference type="GO" id="GO:0030983">
    <property type="term" value="F:mismatched DNA binding"/>
    <property type="evidence" value="ECO:0007669"/>
    <property type="project" value="InterPro"/>
</dbReference>
<keyword evidence="8" id="KW-1185">Reference proteome</keyword>
<evidence type="ECO:0000256" key="4">
    <source>
        <dbReference type="ARBA" id="ARBA00023125"/>
    </source>
</evidence>
<organism evidence="7 8">
    <name type="scientific">Entomortierella parvispora</name>
    <dbReference type="NCBI Taxonomy" id="205924"/>
    <lineage>
        <taxon>Eukaryota</taxon>
        <taxon>Fungi</taxon>
        <taxon>Fungi incertae sedis</taxon>
        <taxon>Mucoromycota</taxon>
        <taxon>Mortierellomycotina</taxon>
        <taxon>Mortierellomycetes</taxon>
        <taxon>Mortierellales</taxon>
        <taxon>Mortierellaceae</taxon>
        <taxon>Entomortierella</taxon>
    </lineage>
</organism>
<dbReference type="GO" id="GO:0140664">
    <property type="term" value="F:ATP-dependent DNA damage sensor activity"/>
    <property type="evidence" value="ECO:0007669"/>
    <property type="project" value="InterPro"/>
</dbReference>
<evidence type="ECO:0000256" key="1">
    <source>
        <dbReference type="ARBA" id="ARBA00006271"/>
    </source>
</evidence>
<feature type="region of interest" description="Disordered" evidence="5">
    <location>
        <begin position="97"/>
        <end position="134"/>
    </location>
</feature>
<reference evidence="7" key="1">
    <citation type="submission" date="2021-11" db="EMBL/GenBank/DDBJ databases">
        <authorList>
            <person name="Herlambang A."/>
            <person name="Guo Y."/>
            <person name="Takashima Y."/>
            <person name="Nishizawa T."/>
        </authorList>
    </citation>
    <scope>NUCLEOTIDE SEQUENCE</scope>
    <source>
        <strain evidence="7">E1425</strain>
    </source>
</reference>
<reference evidence="7" key="2">
    <citation type="journal article" date="2022" name="Microbiol. Resour. Announc.">
        <title>Whole-Genome Sequence of Entomortierella parvispora E1425, a Mucoromycotan Fungus Associated with Burkholderiaceae-Related Endosymbiotic Bacteria.</title>
        <authorList>
            <person name="Herlambang A."/>
            <person name="Guo Y."/>
            <person name="Takashima Y."/>
            <person name="Narisawa K."/>
            <person name="Ohta H."/>
            <person name="Nishizawa T."/>
        </authorList>
    </citation>
    <scope>NUCLEOTIDE SEQUENCE</scope>
    <source>
        <strain evidence="7">E1425</strain>
    </source>
</reference>
<feature type="domain" description="DNA mismatch repair proteins mutS family" evidence="6">
    <location>
        <begin position="645"/>
        <end position="661"/>
    </location>
</feature>
<dbReference type="Gene3D" id="1.10.1420.10">
    <property type="match status" value="2"/>
</dbReference>
<dbReference type="PANTHER" id="PTHR11361:SF20">
    <property type="entry name" value="MUTS PROTEIN HOMOLOG 5"/>
    <property type="match status" value="1"/>
</dbReference>
<feature type="compositionally biased region" description="Polar residues" evidence="5">
    <location>
        <begin position="74"/>
        <end position="84"/>
    </location>
</feature>
<dbReference type="SMART" id="SM00534">
    <property type="entry name" value="MUTSac"/>
    <property type="match status" value="1"/>
</dbReference>
<dbReference type="GO" id="GO:0005524">
    <property type="term" value="F:ATP binding"/>
    <property type="evidence" value="ECO:0007669"/>
    <property type="project" value="UniProtKB-KW"/>
</dbReference>